<feature type="domain" description="Mycothiol-dependent maleylpyruvate isomerase metal-binding" evidence="1">
    <location>
        <begin position="14"/>
        <end position="97"/>
    </location>
</feature>
<dbReference type="Pfam" id="PF11716">
    <property type="entry name" value="MDMPI_N"/>
    <property type="match status" value="1"/>
</dbReference>
<dbReference type="SUPFAM" id="SSF109854">
    <property type="entry name" value="DinB/YfiT-like putative metalloenzymes"/>
    <property type="match status" value="1"/>
</dbReference>
<sequence length="227" mass="24451">METRKALEGAIHVERSALAQDLAELSEAQWATSSLCERWTVEEVTAHLTAGAGTGMWRWLLSMLAARFDPDLHNDRRLAQHRGATPDETLRRFREVVTGPAGPTGHTAAWLGEIVVHSEDIRRPLGLVRTPPVATTTAVARFFAGRDFTVASRTVIAGLRVEATDGPFTTGSGEPLRGPTLSLVMGMAGRAAACEDLEGDGAAILRARLLSASADRLRRHRGAGRAR</sequence>
<gene>
    <name evidence="2" type="ORF">DVZ84_02235</name>
</gene>
<accession>A0A369VGW3</accession>
<comment type="caution">
    <text evidence="2">The sequence shown here is derived from an EMBL/GenBank/DDBJ whole genome shotgun (WGS) entry which is preliminary data.</text>
</comment>
<dbReference type="OrthoDB" id="5178565at2"/>
<dbReference type="AlphaFoldDB" id="A0A369VGW3"/>
<name>A0A369VGW3_9ACTN</name>
<dbReference type="InterPro" id="IPR024344">
    <property type="entry name" value="MDMPI_metal-binding"/>
</dbReference>
<keyword evidence="2" id="KW-0413">Isomerase</keyword>
<evidence type="ECO:0000313" key="2">
    <source>
        <dbReference type="EMBL" id="RDD91198.1"/>
    </source>
</evidence>
<dbReference type="InterPro" id="IPR017517">
    <property type="entry name" value="Maleyloyr_isom"/>
</dbReference>
<dbReference type="GO" id="GO:0046872">
    <property type="term" value="F:metal ion binding"/>
    <property type="evidence" value="ECO:0007669"/>
    <property type="project" value="InterPro"/>
</dbReference>
<keyword evidence="2" id="KW-0670">Pyruvate</keyword>
<protein>
    <submittedName>
        <fullName evidence="2">Maleylpyruvate isomerase family mycothiol-dependent enzyme</fullName>
    </submittedName>
</protein>
<dbReference type="InterPro" id="IPR034660">
    <property type="entry name" value="DinB/YfiT-like"/>
</dbReference>
<dbReference type="Gene3D" id="1.20.120.450">
    <property type="entry name" value="dinb family like domain"/>
    <property type="match status" value="1"/>
</dbReference>
<dbReference type="EMBL" id="QQBH01000001">
    <property type="protein sequence ID" value="RDD91198.1"/>
    <property type="molecule type" value="Genomic_DNA"/>
</dbReference>
<dbReference type="Proteomes" id="UP000253742">
    <property type="component" value="Unassembled WGS sequence"/>
</dbReference>
<proteinExistence type="predicted"/>
<dbReference type="GO" id="GO:0016853">
    <property type="term" value="F:isomerase activity"/>
    <property type="evidence" value="ECO:0007669"/>
    <property type="project" value="UniProtKB-KW"/>
</dbReference>
<organism evidence="2 3">
    <name type="scientific">Streptomyces parvulus</name>
    <dbReference type="NCBI Taxonomy" id="146923"/>
    <lineage>
        <taxon>Bacteria</taxon>
        <taxon>Bacillati</taxon>
        <taxon>Actinomycetota</taxon>
        <taxon>Actinomycetes</taxon>
        <taxon>Kitasatosporales</taxon>
        <taxon>Streptomycetaceae</taxon>
        <taxon>Streptomyces</taxon>
    </lineage>
</organism>
<evidence type="ECO:0000259" key="1">
    <source>
        <dbReference type="Pfam" id="PF11716"/>
    </source>
</evidence>
<dbReference type="NCBIfam" id="TIGR03083">
    <property type="entry name" value="maleylpyruvate isomerase family mycothiol-dependent enzyme"/>
    <property type="match status" value="1"/>
</dbReference>
<evidence type="ECO:0000313" key="3">
    <source>
        <dbReference type="Proteomes" id="UP000253742"/>
    </source>
</evidence>
<reference evidence="2 3" key="1">
    <citation type="submission" date="2018-07" db="EMBL/GenBank/DDBJ databases">
        <title>Genome guided investigation of antibiotics producing actinomycetales strain isolated from a Macau mangrove ecosystem.</title>
        <authorList>
            <person name="Hu D."/>
        </authorList>
    </citation>
    <scope>NUCLEOTIDE SEQUENCE [LARGE SCALE GENOMIC DNA]</scope>
    <source>
        <strain evidence="2 3">2297</strain>
    </source>
</reference>